<organism evidence="1 2">
    <name type="scientific">Intoshia linei</name>
    <dbReference type="NCBI Taxonomy" id="1819745"/>
    <lineage>
        <taxon>Eukaryota</taxon>
        <taxon>Metazoa</taxon>
        <taxon>Spiralia</taxon>
        <taxon>Lophotrochozoa</taxon>
        <taxon>Mesozoa</taxon>
        <taxon>Orthonectida</taxon>
        <taxon>Rhopaluridae</taxon>
        <taxon>Intoshia</taxon>
    </lineage>
</organism>
<proteinExistence type="predicted"/>
<accession>A0A177B848</accession>
<evidence type="ECO:0000313" key="1">
    <source>
        <dbReference type="EMBL" id="OAF70436.1"/>
    </source>
</evidence>
<gene>
    <name evidence="1" type="ORF">A3Q56_01804</name>
</gene>
<dbReference type="EMBL" id="LWCA01000148">
    <property type="protein sequence ID" value="OAF70436.1"/>
    <property type="molecule type" value="Genomic_DNA"/>
</dbReference>
<keyword evidence="2" id="KW-1185">Reference proteome</keyword>
<comment type="caution">
    <text evidence="1">The sequence shown here is derived from an EMBL/GenBank/DDBJ whole genome shotgun (WGS) entry which is preliminary data.</text>
</comment>
<dbReference type="AlphaFoldDB" id="A0A177B848"/>
<protein>
    <submittedName>
        <fullName evidence="1">Uncharacterized protein</fullName>
    </submittedName>
</protein>
<reference evidence="1 2" key="1">
    <citation type="submission" date="2016-04" db="EMBL/GenBank/DDBJ databases">
        <title>The genome of Intoshia linei affirms orthonectids as highly simplified spiralians.</title>
        <authorList>
            <person name="Mikhailov K.V."/>
            <person name="Slusarev G.S."/>
            <person name="Nikitin M.A."/>
            <person name="Logacheva M.D."/>
            <person name="Penin A."/>
            <person name="Aleoshin V."/>
            <person name="Panchin Y.V."/>
        </authorList>
    </citation>
    <scope>NUCLEOTIDE SEQUENCE [LARGE SCALE GENOMIC DNA]</scope>
    <source>
        <strain evidence="1">Intl2013</strain>
        <tissue evidence="1">Whole animal</tissue>
    </source>
</reference>
<sequence length="139" mass="16354">MNPIRVEICDPFKPLNMYSTVIEEEIVLRHENNLFKNKRTLAKLNELGPKKFESILKPTTSNFSLSSTNNQKLTNPIKKFELLKPVQISLVKSEKNEKHDFTNFEIFEDAKDQFKNLELDSINEEEELKKMFMPFTKNT</sequence>
<name>A0A177B848_9BILA</name>
<dbReference type="Proteomes" id="UP000078046">
    <property type="component" value="Unassembled WGS sequence"/>
</dbReference>
<evidence type="ECO:0000313" key="2">
    <source>
        <dbReference type="Proteomes" id="UP000078046"/>
    </source>
</evidence>